<gene>
    <name evidence="2" type="ORF">BT96DRAFT_620697</name>
</gene>
<organism evidence="2 3">
    <name type="scientific">Gymnopus androsaceus JB14</name>
    <dbReference type="NCBI Taxonomy" id="1447944"/>
    <lineage>
        <taxon>Eukaryota</taxon>
        <taxon>Fungi</taxon>
        <taxon>Dikarya</taxon>
        <taxon>Basidiomycota</taxon>
        <taxon>Agaricomycotina</taxon>
        <taxon>Agaricomycetes</taxon>
        <taxon>Agaricomycetidae</taxon>
        <taxon>Agaricales</taxon>
        <taxon>Marasmiineae</taxon>
        <taxon>Omphalotaceae</taxon>
        <taxon>Gymnopus</taxon>
    </lineage>
</organism>
<proteinExistence type="predicted"/>
<feature type="region of interest" description="Disordered" evidence="1">
    <location>
        <begin position="246"/>
        <end position="277"/>
    </location>
</feature>
<dbReference type="EMBL" id="ML769451">
    <property type="protein sequence ID" value="KAE9400985.1"/>
    <property type="molecule type" value="Genomic_DNA"/>
</dbReference>
<evidence type="ECO:0000313" key="3">
    <source>
        <dbReference type="Proteomes" id="UP000799118"/>
    </source>
</evidence>
<sequence>MTKCKKLLDGLNGPWIVVVFSGMKIKTYHEQVKRIRTDLETGIAAIKIPWQRQAEITGTQVPYACDNIAEPLVGDVGNDAGDASMSRGTSFRAKASNPDSWTINNANTTVHDSASYSQSERQAETSDLSSPSTFTGIPTFRSRTVSNPSSGRTNNGGIAAASYGQTERQEGRASYSSPLTRAVTPAQEMGGQKASSTPASLSRLNRMANDQGEKTIPAQTMSQGISSTPFPDSLVETAITSVDVSLGGGERTLSSPSAGTRTSAHPMSQEAPSASLSHTRVGALSLNTVGNDVNNTTVYDNSWHTGNGNTTVLNIGDGGVVYFYVSGDSYTSIIIVF</sequence>
<feature type="compositionally biased region" description="Polar residues" evidence="1">
    <location>
        <begin position="97"/>
        <end position="156"/>
    </location>
</feature>
<name>A0A6A4HWK9_9AGAR</name>
<accession>A0A6A4HWK9</accession>
<evidence type="ECO:0000256" key="1">
    <source>
        <dbReference type="SAM" id="MobiDB-lite"/>
    </source>
</evidence>
<protein>
    <submittedName>
        <fullName evidence="2">Uncharacterized protein</fullName>
    </submittedName>
</protein>
<evidence type="ECO:0000313" key="2">
    <source>
        <dbReference type="EMBL" id="KAE9400985.1"/>
    </source>
</evidence>
<feature type="region of interest" description="Disordered" evidence="1">
    <location>
        <begin position="79"/>
        <end position="200"/>
    </location>
</feature>
<keyword evidence="3" id="KW-1185">Reference proteome</keyword>
<dbReference type="AlphaFoldDB" id="A0A6A4HWK9"/>
<reference evidence="2" key="1">
    <citation type="journal article" date="2019" name="Environ. Microbiol.">
        <title>Fungal ecological strategies reflected in gene transcription - a case study of two litter decomposers.</title>
        <authorList>
            <person name="Barbi F."/>
            <person name="Kohler A."/>
            <person name="Barry K."/>
            <person name="Baskaran P."/>
            <person name="Daum C."/>
            <person name="Fauchery L."/>
            <person name="Ihrmark K."/>
            <person name="Kuo A."/>
            <person name="LaButti K."/>
            <person name="Lipzen A."/>
            <person name="Morin E."/>
            <person name="Grigoriev I.V."/>
            <person name="Henrissat B."/>
            <person name="Lindahl B."/>
            <person name="Martin F."/>
        </authorList>
    </citation>
    <scope>NUCLEOTIDE SEQUENCE</scope>
    <source>
        <strain evidence="2">JB14</strain>
    </source>
</reference>
<dbReference type="Proteomes" id="UP000799118">
    <property type="component" value="Unassembled WGS sequence"/>
</dbReference>
<feature type="compositionally biased region" description="Polar residues" evidence="1">
    <location>
        <begin position="252"/>
        <end position="277"/>
    </location>
</feature>